<dbReference type="EMBL" id="FODJ01000001">
    <property type="protein sequence ID" value="SEN68089.1"/>
    <property type="molecule type" value="Genomic_DNA"/>
</dbReference>
<sequence>MKQYKILFLDVDGTILTSEHAIQPSTVTAIHLAKEQGIKVFLATGRPIHELDDLSQRLGITAIIGYNGAFATDNGKELYNKTIDPMLVDSYQKTAQQYNHDIVLYTRNANLFTRTEPPYVKDLIRVVNMKKNFLYQKAHRHDILGMTMMNVEQDQIQLYTKNESLFFSPVIVAGLEKTYDVIQRDVNKGTAVTEILNALAIRPEQAIAFGDGLNDREMLSIVGQGFAMGNAHPDLFQYASMQTTSVDDNGIYNGLRKLGLVE</sequence>
<dbReference type="PANTHER" id="PTHR10000:SF25">
    <property type="entry name" value="PHOSPHATASE YKRA-RELATED"/>
    <property type="match status" value="1"/>
</dbReference>
<dbReference type="PANTHER" id="PTHR10000">
    <property type="entry name" value="PHOSPHOSERINE PHOSPHATASE"/>
    <property type="match status" value="1"/>
</dbReference>
<dbReference type="InterPro" id="IPR000150">
    <property type="entry name" value="Cof"/>
</dbReference>
<evidence type="ECO:0000313" key="2">
    <source>
        <dbReference type="Proteomes" id="UP000199300"/>
    </source>
</evidence>
<dbReference type="STRING" id="872970.SAMN04488134_101624"/>
<dbReference type="Gene3D" id="3.30.1240.10">
    <property type="match status" value="1"/>
</dbReference>
<dbReference type="PROSITE" id="PS01228">
    <property type="entry name" value="COF_1"/>
    <property type="match status" value="1"/>
</dbReference>
<dbReference type="PROSITE" id="PS01229">
    <property type="entry name" value="COF_2"/>
    <property type="match status" value="1"/>
</dbReference>
<dbReference type="NCBIfam" id="TIGR00099">
    <property type="entry name" value="Cof-subfamily"/>
    <property type="match status" value="1"/>
</dbReference>
<proteinExistence type="predicted"/>
<dbReference type="SFLD" id="SFLDG01140">
    <property type="entry name" value="C2.B:_Phosphomannomutase_and_P"/>
    <property type="match status" value="1"/>
</dbReference>
<dbReference type="Proteomes" id="UP000199300">
    <property type="component" value="Unassembled WGS sequence"/>
</dbReference>
<evidence type="ECO:0008006" key="3">
    <source>
        <dbReference type="Google" id="ProtNLM"/>
    </source>
</evidence>
<organism evidence="1 2">
    <name type="scientific">Amphibacillus marinus</name>
    <dbReference type="NCBI Taxonomy" id="872970"/>
    <lineage>
        <taxon>Bacteria</taxon>
        <taxon>Bacillati</taxon>
        <taxon>Bacillota</taxon>
        <taxon>Bacilli</taxon>
        <taxon>Bacillales</taxon>
        <taxon>Bacillaceae</taxon>
        <taxon>Amphibacillus</taxon>
    </lineage>
</organism>
<reference evidence="1 2" key="1">
    <citation type="submission" date="2016-10" db="EMBL/GenBank/DDBJ databases">
        <authorList>
            <person name="de Groot N.N."/>
        </authorList>
    </citation>
    <scope>NUCLEOTIDE SEQUENCE [LARGE SCALE GENOMIC DNA]</scope>
    <source>
        <strain evidence="1 2">CGMCC 1.10434</strain>
    </source>
</reference>
<accession>A0A1H8IIK1</accession>
<dbReference type="NCBIfam" id="TIGR01484">
    <property type="entry name" value="HAD-SF-IIB"/>
    <property type="match status" value="1"/>
</dbReference>
<dbReference type="InterPro" id="IPR023214">
    <property type="entry name" value="HAD_sf"/>
</dbReference>
<dbReference type="GO" id="GO:0016791">
    <property type="term" value="F:phosphatase activity"/>
    <property type="evidence" value="ECO:0007669"/>
    <property type="project" value="UniProtKB-ARBA"/>
</dbReference>
<keyword evidence="2" id="KW-1185">Reference proteome</keyword>
<dbReference type="GO" id="GO:0000287">
    <property type="term" value="F:magnesium ion binding"/>
    <property type="evidence" value="ECO:0007669"/>
    <property type="project" value="TreeGrafter"/>
</dbReference>
<dbReference type="OrthoDB" id="9810101at2"/>
<dbReference type="SUPFAM" id="SSF56784">
    <property type="entry name" value="HAD-like"/>
    <property type="match status" value="1"/>
</dbReference>
<evidence type="ECO:0000313" key="1">
    <source>
        <dbReference type="EMBL" id="SEN68089.1"/>
    </source>
</evidence>
<protein>
    <recommendedName>
        <fullName evidence="3">Cof subfamily of IIB subfamily of haloacid dehalogenase superfamily/HAD-superfamily hydrolase, subfamily IIB</fullName>
    </recommendedName>
</protein>
<dbReference type="InterPro" id="IPR006379">
    <property type="entry name" value="HAD-SF_hydro_IIB"/>
</dbReference>
<dbReference type="Pfam" id="PF08282">
    <property type="entry name" value="Hydrolase_3"/>
    <property type="match status" value="1"/>
</dbReference>
<dbReference type="GO" id="GO:0005829">
    <property type="term" value="C:cytosol"/>
    <property type="evidence" value="ECO:0007669"/>
    <property type="project" value="TreeGrafter"/>
</dbReference>
<name>A0A1H8IIK1_9BACI</name>
<dbReference type="Gene3D" id="3.40.50.1000">
    <property type="entry name" value="HAD superfamily/HAD-like"/>
    <property type="match status" value="1"/>
</dbReference>
<dbReference type="AlphaFoldDB" id="A0A1H8IIK1"/>
<dbReference type="InterPro" id="IPR036412">
    <property type="entry name" value="HAD-like_sf"/>
</dbReference>
<dbReference type="SFLD" id="SFLDS00003">
    <property type="entry name" value="Haloacid_Dehalogenase"/>
    <property type="match status" value="1"/>
</dbReference>
<dbReference type="RefSeq" id="WP_091494699.1">
    <property type="nucleotide sequence ID" value="NZ_FODJ01000001.1"/>
</dbReference>
<gene>
    <name evidence="1" type="ORF">SAMN04488134_101624</name>
</gene>